<name>A0ABQ8U2V2_9EUKA</name>
<evidence type="ECO:0000256" key="1">
    <source>
        <dbReference type="SAM" id="MobiDB-lite"/>
    </source>
</evidence>
<evidence type="ECO:0000313" key="3">
    <source>
        <dbReference type="Proteomes" id="UP001141327"/>
    </source>
</evidence>
<gene>
    <name evidence="2" type="ORF">PAPYR_12813</name>
</gene>
<comment type="caution">
    <text evidence="2">The sequence shown here is derived from an EMBL/GenBank/DDBJ whole genome shotgun (WGS) entry which is preliminary data.</text>
</comment>
<accession>A0ABQ8U2V2</accession>
<protein>
    <submittedName>
        <fullName evidence="2">Uncharacterized protein</fullName>
    </submittedName>
</protein>
<evidence type="ECO:0000313" key="2">
    <source>
        <dbReference type="EMBL" id="KAJ4452888.1"/>
    </source>
</evidence>
<keyword evidence="3" id="KW-1185">Reference proteome</keyword>
<proteinExistence type="predicted"/>
<dbReference type="Proteomes" id="UP001141327">
    <property type="component" value="Unassembled WGS sequence"/>
</dbReference>
<organism evidence="2 3">
    <name type="scientific">Paratrimastix pyriformis</name>
    <dbReference type="NCBI Taxonomy" id="342808"/>
    <lineage>
        <taxon>Eukaryota</taxon>
        <taxon>Metamonada</taxon>
        <taxon>Preaxostyla</taxon>
        <taxon>Paratrimastigidae</taxon>
        <taxon>Paratrimastix</taxon>
    </lineage>
</organism>
<reference evidence="2" key="1">
    <citation type="journal article" date="2022" name="bioRxiv">
        <title>Genomics of Preaxostyla Flagellates Illuminates Evolutionary Transitions and the Path Towards Mitochondrial Loss.</title>
        <authorList>
            <person name="Novak L.V.F."/>
            <person name="Treitli S.C."/>
            <person name="Pyrih J."/>
            <person name="Halakuc P."/>
            <person name="Pipaliya S.V."/>
            <person name="Vacek V."/>
            <person name="Brzon O."/>
            <person name="Soukal P."/>
            <person name="Eme L."/>
            <person name="Dacks J.B."/>
            <person name="Karnkowska A."/>
            <person name="Elias M."/>
            <person name="Hampl V."/>
        </authorList>
    </citation>
    <scope>NUCLEOTIDE SEQUENCE</scope>
    <source>
        <strain evidence="2">RCP-MX</strain>
    </source>
</reference>
<feature type="compositionally biased region" description="Basic and acidic residues" evidence="1">
    <location>
        <begin position="342"/>
        <end position="355"/>
    </location>
</feature>
<sequence length="488" mass="53783">MVCDSGFPTESPPIKDVCWAHLGWYELECQLREILGEAVFNKAWKKELWRDVSETRCRGDSWSFCNCDLCYNEGSSGWFALEAKEEVRQWLREANPSAQFWVKPARQPGAWRVSLRGIGLSGRTIVWPLFVRPVSSGRSDKYLKNHHIVVGRVGGVGMAVFSAFSGGLSAYSNCGWMVCRLGVVAALGGGCPQVGVVCLADVSLSALPSEVGPVWCRNNYRYLDACLTVWSDGRSFSGMLLMRHVLWERKLLGMWPLILVGLVKGNGSSNACICTKPRRNGQLWTTSEGLVVTLGPVKGSTVKPGPLHSGSCGCWKAAVLQRVEDNLAKMWQANLTEWYEENPDRDNLKKEENLRKTPSGTTSKGIAGRHRLGGDGHGGGKPQDNLKKEEKPAEGDNLRRKTPLKGQPHEEGAERTRLWGKPDGGMEDHAGDGNASQAGVSRGILLWLRWLGLASFCLRALGTGRFGKETGSDIMDAVIMYAWETWMV</sequence>
<feature type="compositionally biased region" description="Basic and acidic residues" evidence="1">
    <location>
        <begin position="384"/>
        <end position="399"/>
    </location>
</feature>
<dbReference type="EMBL" id="JAPMOS010000360">
    <property type="protein sequence ID" value="KAJ4452888.1"/>
    <property type="molecule type" value="Genomic_DNA"/>
</dbReference>
<feature type="region of interest" description="Disordered" evidence="1">
    <location>
        <begin position="342"/>
        <end position="435"/>
    </location>
</feature>
<feature type="compositionally biased region" description="Basic and acidic residues" evidence="1">
    <location>
        <begin position="407"/>
        <end position="417"/>
    </location>
</feature>